<feature type="coiled-coil region" evidence="3">
    <location>
        <begin position="400"/>
        <end position="434"/>
    </location>
</feature>
<dbReference type="Proteomes" id="UP000515156">
    <property type="component" value="Chromosome 6"/>
</dbReference>
<feature type="domain" description="PDZ" evidence="5">
    <location>
        <begin position="585"/>
        <end position="660"/>
    </location>
</feature>
<dbReference type="Gene3D" id="2.30.30.40">
    <property type="entry name" value="SH3 Domains"/>
    <property type="match status" value="1"/>
</dbReference>
<dbReference type="CTD" id="79092"/>
<keyword evidence="2 3" id="KW-0175">Coiled coil</keyword>
<keyword evidence="7" id="KW-1185">Reference proteome</keyword>
<dbReference type="GO" id="GO:0005737">
    <property type="term" value="C:cytoplasm"/>
    <property type="evidence" value="ECO:0007669"/>
    <property type="project" value="TreeGrafter"/>
</dbReference>
<proteinExistence type="predicted"/>
<evidence type="ECO:0000256" key="4">
    <source>
        <dbReference type="SAM" id="MobiDB-lite"/>
    </source>
</evidence>
<evidence type="ECO:0000256" key="1">
    <source>
        <dbReference type="ARBA" id="ARBA00022553"/>
    </source>
</evidence>
<dbReference type="RefSeq" id="XP_030064467.1">
    <property type="nucleotide sequence ID" value="XM_030208607.1"/>
</dbReference>
<dbReference type="PANTHER" id="PTHR14559:SF1">
    <property type="entry name" value="CASPASE RECRUITMENT DOMAIN-CONTAINING PROTEIN 14"/>
    <property type="match status" value="1"/>
</dbReference>
<keyword evidence="1" id="KW-0597">Phosphoprotein</keyword>
<dbReference type="InterPro" id="IPR036034">
    <property type="entry name" value="PDZ_sf"/>
</dbReference>
<dbReference type="PROSITE" id="PS50106">
    <property type="entry name" value="PDZ"/>
    <property type="match status" value="1"/>
</dbReference>
<evidence type="ECO:0000313" key="8">
    <source>
        <dbReference type="RefSeq" id="XP_030064467.1"/>
    </source>
</evidence>
<protein>
    <submittedName>
        <fullName evidence="8">Caspase recruitment domain-containing protein 14 isoform X3</fullName>
    </submittedName>
</protein>
<evidence type="ECO:0000313" key="7">
    <source>
        <dbReference type="Proteomes" id="UP000515156"/>
    </source>
</evidence>
<gene>
    <name evidence="8" type="primary">CARD14</name>
</gene>
<dbReference type="Gene3D" id="3.40.50.300">
    <property type="entry name" value="P-loop containing nucleotide triphosphate hydrolases"/>
    <property type="match status" value="1"/>
</dbReference>
<dbReference type="GeneID" id="115473551"/>
<dbReference type="SUPFAM" id="SSF47986">
    <property type="entry name" value="DEATH domain"/>
    <property type="match status" value="1"/>
</dbReference>
<dbReference type="InParanoid" id="A0A6P7YAG9"/>
<feature type="region of interest" description="Disordered" evidence="4">
    <location>
        <begin position="299"/>
        <end position="318"/>
    </location>
</feature>
<dbReference type="InterPro" id="IPR001478">
    <property type="entry name" value="PDZ"/>
</dbReference>
<dbReference type="FunFam" id="2.30.30.40:FF:000223">
    <property type="entry name" value="Caspase recruitment domain family, member 14"/>
    <property type="match status" value="1"/>
</dbReference>
<dbReference type="Pfam" id="PF00619">
    <property type="entry name" value="CARD"/>
    <property type="match status" value="1"/>
</dbReference>
<dbReference type="OrthoDB" id="8795751at2759"/>
<dbReference type="SUPFAM" id="SSF52540">
    <property type="entry name" value="P-loop containing nucleoside triphosphate hydrolases"/>
    <property type="match status" value="1"/>
</dbReference>
<dbReference type="GO" id="GO:0050700">
    <property type="term" value="F:CARD domain binding"/>
    <property type="evidence" value="ECO:0007669"/>
    <property type="project" value="TreeGrafter"/>
</dbReference>
<evidence type="ECO:0000259" key="6">
    <source>
        <dbReference type="PROSITE" id="PS50209"/>
    </source>
</evidence>
<feature type="coiled-coil region" evidence="3">
    <location>
        <begin position="168"/>
        <end position="212"/>
    </location>
</feature>
<dbReference type="InterPro" id="IPR001315">
    <property type="entry name" value="CARD"/>
</dbReference>
<evidence type="ECO:0000256" key="3">
    <source>
        <dbReference type="SAM" id="Coils"/>
    </source>
</evidence>
<feature type="compositionally biased region" description="Basic and acidic residues" evidence="4">
    <location>
        <begin position="300"/>
        <end position="318"/>
    </location>
</feature>
<dbReference type="FunFam" id="3.40.50.300:FF:000867">
    <property type="entry name" value="Caspase recruitment domain family member 10"/>
    <property type="match status" value="1"/>
</dbReference>
<sequence length="1002" mass="114138">MSADVYSGIFASLCDPQLTESAMDDDGPTDLELKEMEEEELWEMIENHRCKIVHSLTPSRLTPYLRQAKVLDQLDEEEILHSPRFTNTAMRTGFLLDCLTTRGKNGAIAFLESLKLHKPDIYTSITGKEPSLDLNSFSGLIETSKLTECLAKAVGSLQDEVLQEKCQKVNLLHQCRKMKEKINLLEATNRSLQDIEEELHRLRTDCSNHYHEILKLKDEKYDLSMRYTSALQEKDLAITRCQELQEKIYIVKEQLQRAQMDSFCEKQQSIRLKNDLQPKEDEILRLQEDNERLQQSLEQYGKHSQQEEKDAASENTDKAEAGKLELMIRINSLRGRAETAEKQKKQYLEEKETILVAYQKTKVDCDMYKEKVGDFLIQVGDLKKERDQAYEARDLAQGQVSENLAEKDSLRRQILELKEQIFKLRLEVRTLEDKLEHGEQLNSPAVGGRHQRLVRMDAICPKEDMDCSSLNTQESWQDVNNHRSGDLQDSLHSCRMSPGSSMSFSSSQELFTSVENADDTDSEYEMLPPSEYSPAPCLQLLAKGISRSPGTEPGYLTVPRRRLARRILSRTTVIAFQGDALLEQISIIGGNQTGIFIHQVTAGSAASAVSLAPGSHIVAVDYDVMDPAYKAILEDATLEEALWILKRVKGFCCLSIRFNTDRYRKLVNDMENEVVTSGDSFYIRVNVSMEKSAGCSLQVQCNEILHITDTMYEGKCQWRAHRVNPFSMTDTDGGIIPNYYLAQQLLIRAIQDMTWQNSASRKLTGPQKLIRVVSTKRSMINPLWSSFDSSMNEGPFGVPLEAGSCFTLMPYSIVKPHRPAKLRPIVFMPSLLGRILNEKLRNSRDFAKTDPKFLSDEEYETCQQNGDIIGEVVGEAFHCCVMRQAVDATMKKNVHCLLDLSVDCVKALHRMELYPIILHIPVSEKNVKRLKRPLQRPILPEDLLLECSRREEVQLDALPSLHCTIAPDRWHDLESLLGCVKEAVADEQKRIVWVNHDPLQSP</sequence>
<dbReference type="PROSITE" id="PS50209">
    <property type="entry name" value="CARD"/>
    <property type="match status" value="1"/>
</dbReference>
<dbReference type="InterPro" id="IPR027417">
    <property type="entry name" value="P-loop_NTPase"/>
</dbReference>
<dbReference type="AlphaFoldDB" id="A0A6P7YAG9"/>
<feature type="domain" description="CARD" evidence="6">
    <location>
        <begin position="37"/>
        <end position="129"/>
    </location>
</feature>
<dbReference type="Gene3D" id="2.30.42.10">
    <property type="match status" value="1"/>
</dbReference>
<dbReference type="GO" id="GO:0042981">
    <property type="term" value="P:regulation of apoptotic process"/>
    <property type="evidence" value="ECO:0007669"/>
    <property type="project" value="InterPro"/>
</dbReference>
<dbReference type="InterPro" id="IPR011029">
    <property type="entry name" value="DEATH-like_dom_sf"/>
</dbReference>
<reference evidence="8" key="1">
    <citation type="submission" date="2025-08" db="UniProtKB">
        <authorList>
            <consortium name="RefSeq"/>
        </authorList>
    </citation>
    <scope>IDENTIFICATION</scope>
</reference>
<dbReference type="PANTHER" id="PTHR14559">
    <property type="entry name" value="CASPASE RECRUITMENT DOMAIN FAMILY"/>
    <property type="match status" value="1"/>
</dbReference>
<dbReference type="SUPFAM" id="SSF50156">
    <property type="entry name" value="PDZ domain-like"/>
    <property type="match status" value="1"/>
</dbReference>
<evidence type="ECO:0000256" key="2">
    <source>
        <dbReference type="ARBA" id="ARBA00023054"/>
    </source>
</evidence>
<accession>A0A6P7YAG9</accession>
<dbReference type="CDD" id="cd06736">
    <property type="entry name" value="PDZ_CARD11_CARD14-like"/>
    <property type="match status" value="1"/>
</dbReference>
<dbReference type="FunCoup" id="A0A6P7YAG9">
    <property type="interactions" value="476"/>
</dbReference>
<name>A0A6P7YAG9_9AMPH</name>
<evidence type="ECO:0000259" key="5">
    <source>
        <dbReference type="PROSITE" id="PS50106"/>
    </source>
</evidence>
<dbReference type="FunFam" id="1.10.533.10:FF:000003">
    <property type="entry name" value="Caspase recruitment domain family, member 11"/>
    <property type="match status" value="1"/>
</dbReference>
<dbReference type="Gene3D" id="1.10.533.10">
    <property type="entry name" value="Death Domain, Fas"/>
    <property type="match status" value="1"/>
</dbReference>
<organism evidence="7 8">
    <name type="scientific">Microcaecilia unicolor</name>
    <dbReference type="NCBI Taxonomy" id="1415580"/>
    <lineage>
        <taxon>Eukaryota</taxon>
        <taxon>Metazoa</taxon>
        <taxon>Chordata</taxon>
        <taxon>Craniata</taxon>
        <taxon>Vertebrata</taxon>
        <taxon>Euteleostomi</taxon>
        <taxon>Amphibia</taxon>
        <taxon>Gymnophiona</taxon>
        <taxon>Siphonopidae</taxon>
        <taxon>Microcaecilia</taxon>
    </lineage>
</organism>